<dbReference type="AlphaFoldDB" id="A0A7S8HDV3"/>
<evidence type="ECO:0000313" key="2">
    <source>
        <dbReference type="EMBL" id="QPC44879.1"/>
    </source>
</evidence>
<evidence type="ECO:0000256" key="1">
    <source>
        <dbReference type="SAM" id="Coils"/>
    </source>
</evidence>
<sequence>MVKLINGALIALMLALAFWLYQLEYRSRGAEQEIARLNAAIRKEREMIGLLRAEWAHLTRPQRIEALARKHLDLVQLKPRQIIGPADIATRIPELDGFRAPYEDTDPIGNMLKEIQ</sequence>
<keyword evidence="1" id="KW-0175">Coiled coil</keyword>
<organism evidence="2 3">
    <name type="scientific">Kaustia mangrovi</name>
    <dbReference type="NCBI Taxonomy" id="2593653"/>
    <lineage>
        <taxon>Bacteria</taxon>
        <taxon>Pseudomonadati</taxon>
        <taxon>Pseudomonadota</taxon>
        <taxon>Alphaproteobacteria</taxon>
        <taxon>Hyphomicrobiales</taxon>
        <taxon>Parvibaculaceae</taxon>
        <taxon>Kaustia</taxon>
    </lineage>
</organism>
<keyword evidence="3" id="KW-1185">Reference proteome</keyword>
<dbReference type="EMBL" id="CP058214">
    <property type="protein sequence ID" value="QPC44879.1"/>
    <property type="molecule type" value="Genomic_DNA"/>
</dbReference>
<evidence type="ECO:0000313" key="3">
    <source>
        <dbReference type="Proteomes" id="UP000593594"/>
    </source>
</evidence>
<reference evidence="2 3" key="1">
    <citation type="submission" date="2020-06" db="EMBL/GenBank/DDBJ databases">
        <title>Genome sequence of 2 isolates from Red Sea Mangroves.</title>
        <authorList>
            <person name="Sefrji F."/>
            <person name="Michoud G."/>
            <person name="Merlino G."/>
            <person name="Daffonchio D."/>
        </authorList>
    </citation>
    <scope>NUCLEOTIDE SEQUENCE [LARGE SCALE GENOMIC DNA]</scope>
    <source>
        <strain evidence="2 3">R1DC25</strain>
    </source>
</reference>
<evidence type="ECO:0008006" key="4">
    <source>
        <dbReference type="Google" id="ProtNLM"/>
    </source>
</evidence>
<dbReference type="RefSeq" id="WP_213162250.1">
    <property type="nucleotide sequence ID" value="NZ_CP058214.1"/>
</dbReference>
<dbReference type="Proteomes" id="UP000593594">
    <property type="component" value="Chromosome"/>
</dbReference>
<dbReference type="KEGG" id="kmn:HW532_20570"/>
<feature type="coiled-coil region" evidence="1">
    <location>
        <begin position="27"/>
        <end position="54"/>
    </location>
</feature>
<name>A0A7S8HDV3_9HYPH</name>
<proteinExistence type="predicted"/>
<gene>
    <name evidence="2" type="ORF">HW532_20570</name>
</gene>
<accession>A0A7S8HDV3</accession>
<protein>
    <recommendedName>
        <fullName evidence="4">Cell division protein FtsL</fullName>
    </recommendedName>
</protein>